<dbReference type="PANTHER" id="PTHR43214">
    <property type="entry name" value="TWO-COMPONENT RESPONSE REGULATOR"/>
    <property type="match status" value="1"/>
</dbReference>
<dbReference type="InterPro" id="IPR016032">
    <property type="entry name" value="Sig_transdc_resp-reg_C-effctor"/>
</dbReference>
<dbReference type="SUPFAM" id="SSF46894">
    <property type="entry name" value="C-terminal effector domain of the bipartite response regulators"/>
    <property type="match status" value="1"/>
</dbReference>
<dbReference type="PROSITE" id="PS50043">
    <property type="entry name" value="HTH_LUXR_2"/>
    <property type="match status" value="1"/>
</dbReference>
<dbReference type="PANTHER" id="PTHR43214:SF42">
    <property type="entry name" value="TRANSCRIPTIONAL REGULATORY PROTEIN DESR"/>
    <property type="match status" value="1"/>
</dbReference>
<organism evidence="3">
    <name type="scientific">Streptomyces sp. R35</name>
    <dbReference type="NCBI Taxonomy" id="3238630"/>
    <lineage>
        <taxon>Bacteria</taxon>
        <taxon>Bacillati</taxon>
        <taxon>Actinomycetota</taxon>
        <taxon>Actinomycetes</taxon>
        <taxon>Kitasatosporales</taxon>
        <taxon>Streptomycetaceae</taxon>
        <taxon>Streptomyces</taxon>
    </lineage>
</organism>
<dbReference type="EMBL" id="CP163440">
    <property type="protein sequence ID" value="XDQ64142.1"/>
    <property type="molecule type" value="Genomic_DNA"/>
</dbReference>
<dbReference type="AlphaFoldDB" id="A0AB39S999"/>
<dbReference type="InterPro" id="IPR011006">
    <property type="entry name" value="CheY-like_superfamily"/>
</dbReference>
<dbReference type="SUPFAM" id="SSF52172">
    <property type="entry name" value="CheY-like"/>
    <property type="match status" value="1"/>
</dbReference>
<dbReference type="GO" id="GO:0006355">
    <property type="term" value="P:regulation of DNA-templated transcription"/>
    <property type="evidence" value="ECO:0007669"/>
    <property type="project" value="InterPro"/>
</dbReference>
<dbReference type="CDD" id="cd06170">
    <property type="entry name" value="LuxR_C_like"/>
    <property type="match status" value="1"/>
</dbReference>
<evidence type="ECO:0000313" key="3">
    <source>
        <dbReference type="EMBL" id="XDQ64142.1"/>
    </source>
</evidence>
<dbReference type="PRINTS" id="PR00038">
    <property type="entry name" value="HTHLUXR"/>
</dbReference>
<gene>
    <name evidence="3" type="ORF">AB5J50_26850</name>
</gene>
<protein>
    <submittedName>
        <fullName evidence="3">LuxR C-terminal-related transcriptional regulator</fullName>
    </submittedName>
</protein>
<dbReference type="RefSeq" id="WP_369260832.1">
    <property type="nucleotide sequence ID" value="NZ_CP163440.1"/>
</dbReference>
<keyword evidence="1" id="KW-0238">DNA-binding</keyword>
<dbReference type="Gene3D" id="3.40.50.2300">
    <property type="match status" value="1"/>
</dbReference>
<evidence type="ECO:0000259" key="2">
    <source>
        <dbReference type="PROSITE" id="PS50043"/>
    </source>
</evidence>
<dbReference type="InterPro" id="IPR039420">
    <property type="entry name" value="WalR-like"/>
</dbReference>
<proteinExistence type="predicted"/>
<dbReference type="SMART" id="SM00421">
    <property type="entry name" value="HTH_LUXR"/>
    <property type="match status" value="1"/>
</dbReference>
<name>A0AB39S999_9ACTN</name>
<sequence length="222" mass="24478">MIRIGIFGRHSLERAEVRQAVEHDDQVRVVSEGSIAAASRLARTVRPDILVLSHSSVDDALETLRELDQFATTPKRIVLVDRVTEPGARRLLGKGANGILHSGDREENLLWAIRAAAAGSVALAPEVARPVMNRYLEPSHAAEEVKAAREQLRTLSPRCHEILSLLGEGLTNLAIAEKLSISTHTVKDHVRTIYETIGVENRVQAARIAWRAHSRQPQLPTL</sequence>
<dbReference type="GO" id="GO:0003677">
    <property type="term" value="F:DNA binding"/>
    <property type="evidence" value="ECO:0007669"/>
    <property type="project" value="UniProtKB-KW"/>
</dbReference>
<feature type="domain" description="HTH luxR-type" evidence="2">
    <location>
        <begin position="148"/>
        <end position="213"/>
    </location>
</feature>
<evidence type="ECO:0000256" key="1">
    <source>
        <dbReference type="ARBA" id="ARBA00023125"/>
    </source>
</evidence>
<dbReference type="Pfam" id="PF00196">
    <property type="entry name" value="GerE"/>
    <property type="match status" value="1"/>
</dbReference>
<accession>A0AB39S999</accession>
<reference evidence="3" key="1">
    <citation type="submission" date="2024-07" db="EMBL/GenBank/DDBJ databases">
        <authorList>
            <person name="Yu S.T."/>
        </authorList>
    </citation>
    <scope>NUCLEOTIDE SEQUENCE</scope>
    <source>
        <strain evidence="3">R35</strain>
    </source>
</reference>
<dbReference type="InterPro" id="IPR000792">
    <property type="entry name" value="Tscrpt_reg_LuxR_C"/>
</dbReference>